<dbReference type="PANTHER" id="PTHR46832">
    <property type="entry name" value="5'-METHYLTHIOADENOSINE/S-ADENOSYLHOMOCYSTEINE NUCLEOSIDASE"/>
    <property type="match status" value="1"/>
</dbReference>
<dbReference type="Proteomes" id="UP001144372">
    <property type="component" value="Unassembled WGS sequence"/>
</dbReference>
<evidence type="ECO:0000256" key="5">
    <source>
        <dbReference type="ARBA" id="ARBA00023167"/>
    </source>
</evidence>
<dbReference type="InterPro" id="IPR035994">
    <property type="entry name" value="Nucleoside_phosphorylase_sf"/>
</dbReference>
<dbReference type="CDD" id="cd09008">
    <property type="entry name" value="MTAN"/>
    <property type="match status" value="1"/>
</dbReference>
<dbReference type="EC" id="3.2.2.9" evidence="2"/>
<reference evidence="7" key="1">
    <citation type="submission" date="2022-12" db="EMBL/GenBank/DDBJ databases">
        <title>Reference genome sequencing for broad-spectrum identification of bacterial and archaeal isolates by mass spectrometry.</title>
        <authorList>
            <person name="Sekiguchi Y."/>
            <person name="Tourlousse D.M."/>
        </authorList>
    </citation>
    <scope>NUCLEOTIDE SEQUENCE</scope>
    <source>
        <strain evidence="7">ASRB1</strain>
    </source>
</reference>
<dbReference type="Gene3D" id="3.40.50.1580">
    <property type="entry name" value="Nucleoside phosphorylase domain"/>
    <property type="match status" value="1"/>
</dbReference>
<dbReference type="GO" id="GO:0019509">
    <property type="term" value="P:L-methionine salvage from methylthioadenosine"/>
    <property type="evidence" value="ECO:0007669"/>
    <property type="project" value="InterPro"/>
</dbReference>
<dbReference type="EMBL" id="BSDR01000001">
    <property type="protein sequence ID" value="GLI34006.1"/>
    <property type="molecule type" value="Genomic_DNA"/>
</dbReference>
<name>A0A9W6CY79_9BACT</name>
<dbReference type="Pfam" id="PF01048">
    <property type="entry name" value="PNP_UDP_1"/>
    <property type="match status" value="1"/>
</dbReference>
<dbReference type="GO" id="GO:0008782">
    <property type="term" value="F:adenosylhomocysteine nucleosidase activity"/>
    <property type="evidence" value="ECO:0007669"/>
    <property type="project" value="UniProtKB-EC"/>
</dbReference>
<dbReference type="GO" id="GO:0005829">
    <property type="term" value="C:cytosol"/>
    <property type="evidence" value="ECO:0007669"/>
    <property type="project" value="TreeGrafter"/>
</dbReference>
<dbReference type="GO" id="GO:0008930">
    <property type="term" value="F:methylthioadenosine nucleosidase activity"/>
    <property type="evidence" value="ECO:0007669"/>
    <property type="project" value="InterPro"/>
</dbReference>
<keyword evidence="8" id="KW-1185">Reference proteome</keyword>
<organism evidence="7 8">
    <name type="scientific">Desulforhabdus amnigena</name>
    <dbReference type="NCBI Taxonomy" id="40218"/>
    <lineage>
        <taxon>Bacteria</taxon>
        <taxon>Pseudomonadati</taxon>
        <taxon>Thermodesulfobacteriota</taxon>
        <taxon>Syntrophobacteria</taxon>
        <taxon>Syntrophobacterales</taxon>
        <taxon>Syntrophobacteraceae</taxon>
        <taxon>Desulforhabdus</taxon>
    </lineage>
</organism>
<comment type="pathway">
    <text evidence="1">Amino-acid biosynthesis; L-methionine biosynthesis via salvage pathway; S-methyl-5-thio-alpha-D-ribose 1-phosphate from S-methyl-5'-thioadenosine (hydrolase route): step 1/2.</text>
</comment>
<dbReference type="InterPro" id="IPR000845">
    <property type="entry name" value="Nucleoside_phosphorylase_d"/>
</dbReference>
<evidence type="ECO:0000313" key="8">
    <source>
        <dbReference type="Proteomes" id="UP001144372"/>
    </source>
</evidence>
<evidence type="ECO:0000256" key="2">
    <source>
        <dbReference type="ARBA" id="ARBA00011974"/>
    </source>
</evidence>
<keyword evidence="3" id="KW-0028">Amino-acid biosynthesis</keyword>
<evidence type="ECO:0000256" key="3">
    <source>
        <dbReference type="ARBA" id="ARBA00022605"/>
    </source>
</evidence>
<feature type="domain" description="Nucleoside phosphorylase" evidence="6">
    <location>
        <begin position="2"/>
        <end position="178"/>
    </location>
</feature>
<keyword evidence="4" id="KW-0378">Hydrolase</keyword>
<keyword evidence="5" id="KW-0486">Methionine biosynthesis</keyword>
<sequence length="191" mass="20832">MEGKRVVLVRSPMGKVNNAITAQLLASRFHVDRIVSIGFAGAIDPSLEVGSVVVSERTLQHDFGVTKPYGDVWELPPTLGKPAEAEAGGWASSRGYAYGTILTGDRFVAAKEKRDWLRKKFSASAVDMGAAAIQEVCIQNGIPCLFIRIISDKAGSDARDHFDRSAQSVNYKSVEVLKEFLGHSNLPRRSR</sequence>
<evidence type="ECO:0000259" key="6">
    <source>
        <dbReference type="Pfam" id="PF01048"/>
    </source>
</evidence>
<dbReference type="GO" id="GO:0009164">
    <property type="term" value="P:nucleoside catabolic process"/>
    <property type="evidence" value="ECO:0007669"/>
    <property type="project" value="InterPro"/>
</dbReference>
<dbReference type="PANTHER" id="PTHR46832:SF1">
    <property type="entry name" value="5'-METHYLTHIOADENOSINE_S-ADENOSYLHOMOCYSTEINE NUCLEOSIDASE"/>
    <property type="match status" value="1"/>
</dbReference>
<dbReference type="AlphaFoldDB" id="A0A9W6CY79"/>
<comment type="caution">
    <text evidence="7">The sequence shown here is derived from an EMBL/GenBank/DDBJ whole genome shotgun (WGS) entry which is preliminary data.</text>
</comment>
<evidence type="ECO:0000313" key="7">
    <source>
        <dbReference type="EMBL" id="GLI34006.1"/>
    </source>
</evidence>
<dbReference type="SUPFAM" id="SSF53167">
    <property type="entry name" value="Purine and uridine phosphorylases"/>
    <property type="match status" value="1"/>
</dbReference>
<proteinExistence type="predicted"/>
<dbReference type="GO" id="GO:0019284">
    <property type="term" value="P:L-methionine salvage from S-adenosylmethionine"/>
    <property type="evidence" value="ECO:0007669"/>
    <property type="project" value="TreeGrafter"/>
</dbReference>
<dbReference type="InterPro" id="IPR010049">
    <property type="entry name" value="MTA_SAH_Nsdase"/>
</dbReference>
<evidence type="ECO:0000256" key="4">
    <source>
        <dbReference type="ARBA" id="ARBA00022801"/>
    </source>
</evidence>
<gene>
    <name evidence="7" type="primary">mtnN</name>
    <name evidence="7" type="ORF">DAMNIGENAA_14390</name>
</gene>
<evidence type="ECO:0000256" key="1">
    <source>
        <dbReference type="ARBA" id="ARBA00004945"/>
    </source>
</evidence>
<accession>A0A9W6CY79</accession>
<dbReference type="NCBIfam" id="TIGR01704">
    <property type="entry name" value="MTA_SAH-Nsdase"/>
    <property type="match status" value="1"/>
</dbReference>
<protein>
    <recommendedName>
        <fullName evidence="2">adenosylhomocysteine nucleosidase</fullName>
        <ecNumber evidence="2">3.2.2.9</ecNumber>
    </recommendedName>
</protein>